<dbReference type="GO" id="GO:0005634">
    <property type="term" value="C:nucleus"/>
    <property type="evidence" value="ECO:0007669"/>
    <property type="project" value="TreeGrafter"/>
</dbReference>
<reference evidence="4" key="1">
    <citation type="submission" date="2021-05" db="EMBL/GenBank/DDBJ databases">
        <authorList>
            <person name="Alioto T."/>
            <person name="Alioto T."/>
            <person name="Gomez Garrido J."/>
        </authorList>
    </citation>
    <scope>NUCLEOTIDE SEQUENCE</scope>
</reference>
<dbReference type="SMART" id="SM00358">
    <property type="entry name" value="DSRM"/>
    <property type="match status" value="2"/>
</dbReference>
<dbReference type="Gene3D" id="3.30.160.20">
    <property type="match status" value="2"/>
</dbReference>
<feature type="domain" description="DRBM" evidence="3">
    <location>
        <begin position="106"/>
        <end position="176"/>
    </location>
</feature>
<dbReference type="EMBL" id="HBUF01227544">
    <property type="protein sequence ID" value="CAG6672080.1"/>
    <property type="molecule type" value="Transcribed_RNA"/>
</dbReference>
<dbReference type="InterPro" id="IPR051247">
    <property type="entry name" value="RLC_Component"/>
</dbReference>
<evidence type="ECO:0000313" key="4">
    <source>
        <dbReference type="EMBL" id="CAG6672080.1"/>
    </source>
</evidence>
<name>A0A8D8WVL4_9HEMI</name>
<dbReference type="GO" id="GO:0070578">
    <property type="term" value="C:RISC-loading complex"/>
    <property type="evidence" value="ECO:0007669"/>
    <property type="project" value="TreeGrafter"/>
</dbReference>
<dbReference type="SUPFAM" id="SSF54768">
    <property type="entry name" value="dsRNA-binding domain-like"/>
    <property type="match status" value="2"/>
</dbReference>
<dbReference type="PROSITE" id="PS50137">
    <property type="entry name" value="DS_RBD"/>
    <property type="match status" value="2"/>
</dbReference>
<dbReference type="GO" id="GO:0035197">
    <property type="term" value="F:siRNA binding"/>
    <property type="evidence" value="ECO:0007669"/>
    <property type="project" value="TreeGrafter"/>
</dbReference>
<keyword evidence="1 2" id="KW-0694">RNA-binding</keyword>
<dbReference type="PANTHER" id="PTHR46205">
    <property type="entry name" value="LOQUACIOUS, ISOFORM B"/>
    <property type="match status" value="1"/>
</dbReference>
<dbReference type="GO" id="GO:0070920">
    <property type="term" value="P:regulation of regulatory ncRNA processing"/>
    <property type="evidence" value="ECO:0007669"/>
    <property type="project" value="TreeGrafter"/>
</dbReference>
<dbReference type="GO" id="GO:0005737">
    <property type="term" value="C:cytoplasm"/>
    <property type="evidence" value="ECO:0007669"/>
    <property type="project" value="TreeGrafter"/>
</dbReference>
<dbReference type="GO" id="GO:0003725">
    <property type="term" value="F:double-stranded RNA binding"/>
    <property type="evidence" value="ECO:0007669"/>
    <property type="project" value="TreeGrafter"/>
</dbReference>
<evidence type="ECO:0000256" key="2">
    <source>
        <dbReference type="PROSITE-ProRule" id="PRU00266"/>
    </source>
</evidence>
<feature type="domain" description="DRBM" evidence="3">
    <location>
        <begin position="5"/>
        <end position="77"/>
    </location>
</feature>
<evidence type="ECO:0000259" key="3">
    <source>
        <dbReference type="PROSITE" id="PS50137"/>
    </source>
</evidence>
<organism evidence="4">
    <name type="scientific">Cacopsylla melanoneura</name>
    <dbReference type="NCBI Taxonomy" id="428564"/>
    <lineage>
        <taxon>Eukaryota</taxon>
        <taxon>Metazoa</taxon>
        <taxon>Ecdysozoa</taxon>
        <taxon>Arthropoda</taxon>
        <taxon>Hexapoda</taxon>
        <taxon>Insecta</taxon>
        <taxon>Pterygota</taxon>
        <taxon>Neoptera</taxon>
        <taxon>Paraneoptera</taxon>
        <taxon>Hemiptera</taxon>
        <taxon>Sternorrhyncha</taxon>
        <taxon>Psylloidea</taxon>
        <taxon>Psyllidae</taxon>
        <taxon>Psyllinae</taxon>
        <taxon>Cacopsylla</taxon>
    </lineage>
</organism>
<sequence length="404" mass="46097">MANKTPRIILLEYLARVDEKPIYTELPQMFPDPLSTKSVFHYEVSAYDGQYNVKATGQTRKEAKHEAAKKMLSQLATDKMDVRKLLEENNFDIMVQKSFAVDPEKNVLNKLNAICLMNNIGAKFILIKEAGEAHNKLYTMRCEVENLKVPPIEATKRSMKGAKIACAKKLLELIEDRKQLKLLVDIPKDFKPSYSQEEIQKELSIVQSILEARTLNPIKATNVKLSKFHLTETDPDCDVIFILNQVKKELGLNHDMFVRYLNTASMPDIGPIIARLNEDKKKIKIDVLCEQLPATNLLQQSPKFIVFVRFFSQGITKSFCSIGVNKFECEKKGKVNLLKFLSALELNTTGRSALLDNPSSEEDWQWRDCSVVLELRLAKLYKKVIRSLSFSYQIHGTCLFANNS</sequence>
<protein>
    <recommendedName>
        <fullName evidence="3">DRBM domain-containing protein</fullName>
    </recommendedName>
</protein>
<dbReference type="AlphaFoldDB" id="A0A8D8WVL4"/>
<dbReference type="PANTHER" id="PTHR46205:SF3">
    <property type="entry name" value="LOQUACIOUS, ISOFORM B"/>
    <property type="match status" value="1"/>
</dbReference>
<accession>A0A8D8WVL4</accession>
<dbReference type="Pfam" id="PF00035">
    <property type="entry name" value="dsrm"/>
    <property type="match status" value="1"/>
</dbReference>
<proteinExistence type="predicted"/>
<dbReference type="GO" id="GO:0030422">
    <property type="term" value="P:siRNA processing"/>
    <property type="evidence" value="ECO:0007669"/>
    <property type="project" value="TreeGrafter"/>
</dbReference>
<evidence type="ECO:0000256" key="1">
    <source>
        <dbReference type="ARBA" id="ARBA00022884"/>
    </source>
</evidence>
<dbReference type="InterPro" id="IPR014720">
    <property type="entry name" value="dsRBD_dom"/>
</dbReference>
<dbReference type="GO" id="GO:0016442">
    <property type="term" value="C:RISC complex"/>
    <property type="evidence" value="ECO:0007669"/>
    <property type="project" value="TreeGrafter"/>
</dbReference>